<organism evidence="5 6">
    <name type="scientific">Tuber borchii</name>
    <name type="common">White truffle</name>
    <dbReference type="NCBI Taxonomy" id="42251"/>
    <lineage>
        <taxon>Eukaryota</taxon>
        <taxon>Fungi</taxon>
        <taxon>Dikarya</taxon>
        <taxon>Ascomycota</taxon>
        <taxon>Pezizomycotina</taxon>
        <taxon>Pezizomycetes</taxon>
        <taxon>Pezizales</taxon>
        <taxon>Tuberaceae</taxon>
        <taxon>Tuber</taxon>
    </lineage>
</organism>
<dbReference type="PANTHER" id="PTHR22977:SF5">
    <property type="entry name" value="COX ASSEMBLY MITOCHONDRIAL PROTEIN HOMOLOG"/>
    <property type="match status" value="1"/>
</dbReference>
<feature type="region of interest" description="Disordered" evidence="4">
    <location>
        <begin position="1"/>
        <end position="24"/>
    </location>
</feature>
<dbReference type="Pfam" id="PF08583">
    <property type="entry name" value="Cmc1"/>
    <property type="match status" value="1"/>
</dbReference>
<sequence>MTTTTQPTTTTTRTPTPSKNPLPLSAYQEGQVRDLYYARVRSLCAEEIKQFAACARNRTVSATWACRAERKGMNSCMVFHATQENQDIAREEWFRRRLERRRRVEAGGGGGGDTS</sequence>
<evidence type="ECO:0000256" key="2">
    <source>
        <dbReference type="ARBA" id="ARBA00023157"/>
    </source>
</evidence>
<comment type="function">
    <text evidence="3">Required for mitochondrial cytochrome c oxidase (COX) assembly and respiration.</text>
</comment>
<dbReference type="PANTHER" id="PTHR22977">
    <property type="entry name" value="COX ASSEMBLY MITOCHONDRIAL PROTEIN"/>
    <property type="match status" value="1"/>
</dbReference>
<keyword evidence="3" id="KW-0143">Chaperone</keyword>
<dbReference type="Proteomes" id="UP000244722">
    <property type="component" value="Unassembled WGS sequence"/>
</dbReference>
<protein>
    <recommendedName>
        <fullName evidence="3">COX assembly mitochondrial protein</fullName>
    </recommendedName>
</protein>
<feature type="compositionally biased region" description="Low complexity" evidence="4">
    <location>
        <begin position="1"/>
        <end position="17"/>
    </location>
</feature>
<accession>A0A2T6ZMB4</accession>
<keyword evidence="3" id="KW-0999">Mitochondrion inner membrane</keyword>
<evidence type="ECO:0000256" key="1">
    <source>
        <dbReference type="ARBA" id="ARBA00007347"/>
    </source>
</evidence>
<comment type="caution">
    <text evidence="5">The sequence shown here is derived from an EMBL/GenBank/DDBJ whole genome shotgun (WGS) entry which is preliminary data.</text>
</comment>
<dbReference type="OrthoDB" id="6224010at2759"/>
<comment type="subcellular location">
    <subcellularLocation>
        <location evidence="3">Mitochondrion inner membrane</location>
    </subcellularLocation>
</comment>
<evidence type="ECO:0000313" key="6">
    <source>
        <dbReference type="Proteomes" id="UP000244722"/>
    </source>
</evidence>
<dbReference type="AlphaFoldDB" id="A0A2T6ZMB4"/>
<proteinExistence type="inferred from homology"/>
<keyword evidence="3" id="KW-0472">Membrane</keyword>
<dbReference type="STRING" id="42251.A0A2T6ZMB4"/>
<evidence type="ECO:0000256" key="3">
    <source>
        <dbReference type="RuleBase" id="RU364104"/>
    </source>
</evidence>
<dbReference type="GO" id="GO:0005743">
    <property type="term" value="C:mitochondrial inner membrane"/>
    <property type="evidence" value="ECO:0007669"/>
    <property type="project" value="UniProtKB-SubCell"/>
</dbReference>
<evidence type="ECO:0000256" key="4">
    <source>
        <dbReference type="SAM" id="MobiDB-lite"/>
    </source>
</evidence>
<dbReference type="InterPro" id="IPR013892">
    <property type="entry name" value="Cyt_c_biogenesis_Cmc1-like"/>
</dbReference>
<comment type="similarity">
    <text evidence="1 3">Belongs to the CMC family.</text>
</comment>
<reference evidence="5 6" key="1">
    <citation type="submission" date="2017-04" db="EMBL/GenBank/DDBJ databases">
        <title>Draft genome sequence of Tuber borchii Vittad., a whitish edible truffle.</title>
        <authorList>
            <consortium name="DOE Joint Genome Institute"/>
            <person name="Murat C."/>
            <person name="Kuo A."/>
            <person name="Barry K.W."/>
            <person name="Clum A."/>
            <person name="Dockter R.B."/>
            <person name="Fauchery L."/>
            <person name="Iotti M."/>
            <person name="Kohler A."/>
            <person name="Labutti K."/>
            <person name="Lindquist E.A."/>
            <person name="Lipzen A."/>
            <person name="Ohm R.A."/>
            <person name="Wang M."/>
            <person name="Grigoriev I.V."/>
            <person name="Zambonelli A."/>
            <person name="Martin F.M."/>
        </authorList>
    </citation>
    <scope>NUCLEOTIDE SEQUENCE [LARGE SCALE GENOMIC DNA]</scope>
    <source>
        <strain evidence="5 6">Tbo3840</strain>
    </source>
</reference>
<evidence type="ECO:0000313" key="5">
    <source>
        <dbReference type="EMBL" id="PUU76628.1"/>
    </source>
</evidence>
<keyword evidence="2" id="KW-1015">Disulfide bond</keyword>
<dbReference type="EMBL" id="NESQ01000181">
    <property type="protein sequence ID" value="PUU76628.1"/>
    <property type="molecule type" value="Genomic_DNA"/>
</dbReference>
<name>A0A2T6ZMB4_TUBBO</name>
<keyword evidence="3" id="KW-0496">Mitochondrion</keyword>
<gene>
    <name evidence="5" type="ORF">B9Z19DRAFT_1129462</name>
</gene>
<keyword evidence="6" id="KW-1185">Reference proteome</keyword>